<accession>A0A6C2CL83</accession>
<evidence type="ECO:0000313" key="1">
    <source>
        <dbReference type="EMBL" id="TYC54791.1"/>
    </source>
</evidence>
<reference evidence="1 2" key="1">
    <citation type="submission" date="2019-01" db="EMBL/GenBank/DDBJ databases">
        <title>Zoogloea oleivorans genome sequencing and assembly.</title>
        <authorList>
            <person name="Tancsics A."/>
            <person name="Farkas M."/>
            <person name="Kriszt B."/>
            <person name="Maroti G."/>
            <person name="Horvath B."/>
        </authorList>
    </citation>
    <scope>NUCLEOTIDE SEQUENCE [LARGE SCALE GENOMIC DNA]</scope>
    <source>
        <strain evidence="1 2">Buc</strain>
    </source>
</reference>
<organism evidence="1 2">
    <name type="scientific">Zoogloea oleivorans</name>
    <dbReference type="NCBI Taxonomy" id="1552750"/>
    <lineage>
        <taxon>Bacteria</taxon>
        <taxon>Pseudomonadati</taxon>
        <taxon>Pseudomonadota</taxon>
        <taxon>Betaproteobacteria</taxon>
        <taxon>Rhodocyclales</taxon>
        <taxon>Zoogloeaceae</taxon>
        <taxon>Zoogloea</taxon>
    </lineage>
</organism>
<dbReference type="EMBL" id="SDKK01000016">
    <property type="protein sequence ID" value="TYC54791.1"/>
    <property type="molecule type" value="Genomic_DNA"/>
</dbReference>
<sequence length="162" mass="17794">MSITPNPEMEVSLDDEEAEHLIARTDALIHRHESFAAPSETDDLPVLTDVVDERIEPYIGETSPIILEPVTPAAELPETRAEPIFTLLPGTVDQAERLVALDTAISRHIEEWVANELPQLVSRELDDLAERLRDAAAAHLRATLLPLVSAEIADQLDSPPDA</sequence>
<protein>
    <submittedName>
        <fullName evidence="1">Uncharacterized protein</fullName>
    </submittedName>
</protein>
<dbReference type="Proteomes" id="UP000389128">
    <property type="component" value="Unassembled WGS sequence"/>
</dbReference>
<proteinExistence type="predicted"/>
<comment type="caution">
    <text evidence="1">The sequence shown here is derived from an EMBL/GenBank/DDBJ whole genome shotgun (WGS) entry which is preliminary data.</text>
</comment>
<dbReference type="AlphaFoldDB" id="A0A6C2CL83"/>
<keyword evidence="2" id="KW-1185">Reference proteome</keyword>
<name>A0A6C2CL83_9RHOO</name>
<dbReference type="RefSeq" id="WP_148580209.1">
    <property type="nucleotide sequence ID" value="NZ_JAVEUW010000023.1"/>
</dbReference>
<gene>
    <name evidence="1" type="ORF">ETQ85_16635</name>
</gene>
<evidence type="ECO:0000313" key="2">
    <source>
        <dbReference type="Proteomes" id="UP000389128"/>
    </source>
</evidence>
<dbReference type="OrthoDB" id="9182380at2"/>